<protein>
    <submittedName>
        <fullName evidence="2">Uncharacterized protein</fullName>
    </submittedName>
</protein>
<feature type="region of interest" description="Disordered" evidence="1">
    <location>
        <begin position="1"/>
        <end position="50"/>
    </location>
</feature>
<dbReference type="Gramene" id="Kaladp0058s0278.1.v1.1">
    <property type="protein sequence ID" value="Kaladp0058s0278.1.v1.1"/>
    <property type="gene ID" value="Kaladp0058s0278.v1.1"/>
</dbReference>
<name>A0A7N0ZZA2_KALFE</name>
<dbReference type="EnsemblPlants" id="Kaladp0058s0278.1.v1.1">
    <property type="protein sequence ID" value="Kaladp0058s0278.1.v1.1"/>
    <property type="gene ID" value="Kaladp0058s0278.v1.1"/>
</dbReference>
<dbReference type="PANTHER" id="PTHR36032:SF1">
    <property type="entry name" value="PHOSPHOPANTOTHENATE--CYSTEINE LIGASE 2"/>
    <property type="match status" value="1"/>
</dbReference>
<reference evidence="2" key="1">
    <citation type="submission" date="2021-01" db="UniProtKB">
        <authorList>
            <consortium name="EnsemblPlants"/>
        </authorList>
    </citation>
    <scope>IDENTIFICATION</scope>
</reference>
<dbReference type="Proteomes" id="UP000594263">
    <property type="component" value="Unplaced"/>
</dbReference>
<dbReference type="AlphaFoldDB" id="A0A7N0ZZA2"/>
<dbReference type="PANTHER" id="PTHR36032">
    <property type="entry name" value="PHOSPHOPANTOTHENATE--CYSTEINE LIGASE 2"/>
    <property type="match status" value="1"/>
</dbReference>
<keyword evidence="3" id="KW-1185">Reference proteome</keyword>
<evidence type="ECO:0000313" key="3">
    <source>
        <dbReference type="Proteomes" id="UP000594263"/>
    </source>
</evidence>
<organism evidence="2 3">
    <name type="scientific">Kalanchoe fedtschenkoi</name>
    <name type="common">Lavender scallops</name>
    <name type="synonym">South American air plant</name>
    <dbReference type="NCBI Taxonomy" id="63787"/>
    <lineage>
        <taxon>Eukaryota</taxon>
        <taxon>Viridiplantae</taxon>
        <taxon>Streptophyta</taxon>
        <taxon>Embryophyta</taxon>
        <taxon>Tracheophyta</taxon>
        <taxon>Spermatophyta</taxon>
        <taxon>Magnoliopsida</taxon>
        <taxon>eudicotyledons</taxon>
        <taxon>Gunneridae</taxon>
        <taxon>Pentapetalae</taxon>
        <taxon>Saxifragales</taxon>
        <taxon>Crassulaceae</taxon>
        <taxon>Kalanchoe</taxon>
    </lineage>
</organism>
<proteinExistence type="predicted"/>
<evidence type="ECO:0000256" key="1">
    <source>
        <dbReference type="SAM" id="MobiDB-lite"/>
    </source>
</evidence>
<dbReference type="OMA" id="PNQRNRA"/>
<accession>A0A7N0ZZA2</accession>
<sequence length="143" mass="15623">MLDNPPTDAPSSAAVKRYAPPNQRNKLNRRKSGDRLDRASSLYGNDGDKNQAVLSNENARARLVPLTGCANSEVSQFINDRWQSTMQKLQSTTDPSEKPVLFSSAGPAWGQIKLPHQMVSGPPGIDFLAELKRSMQNSGLDSN</sequence>
<evidence type="ECO:0000313" key="2">
    <source>
        <dbReference type="EnsemblPlants" id="Kaladp0058s0278.1.v1.1"/>
    </source>
</evidence>